<dbReference type="InterPro" id="IPR046839">
    <property type="entry name" value="ABC_toxin_N"/>
</dbReference>
<dbReference type="Proteomes" id="UP000323632">
    <property type="component" value="Unassembled WGS sequence"/>
</dbReference>
<evidence type="ECO:0000256" key="1">
    <source>
        <dbReference type="SAM" id="Coils"/>
    </source>
</evidence>
<organism evidence="5 6">
    <name type="scientific">Taibaiella lutea</name>
    <dbReference type="NCBI Taxonomy" id="2608001"/>
    <lineage>
        <taxon>Bacteria</taxon>
        <taxon>Pseudomonadati</taxon>
        <taxon>Bacteroidota</taxon>
        <taxon>Chitinophagia</taxon>
        <taxon>Chitinophagales</taxon>
        <taxon>Chitinophagaceae</taxon>
        <taxon>Taibaiella</taxon>
    </lineage>
</organism>
<evidence type="ECO:0000259" key="4">
    <source>
        <dbReference type="Pfam" id="PF20220"/>
    </source>
</evidence>
<protein>
    <recommendedName>
        <fullName evidence="7">Virulence plasmid A protein</fullName>
    </recommendedName>
</protein>
<dbReference type="Pfam" id="PF18413">
    <property type="entry name" value="Neuraminidase"/>
    <property type="match status" value="1"/>
</dbReference>
<feature type="domain" description="Neuraminidase-like" evidence="3">
    <location>
        <begin position="1785"/>
        <end position="1905"/>
    </location>
</feature>
<dbReference type="InterPro" id="IPR041079">
    <property type="entry name" value="Neuraminidase-like"/>
</dbReference>
<keyword evidence="6" id="KW-1185">Reference proteome</keyword>
<gene>
    <name evidence="5" type="ORF">F0919_14450</name>
</gene>
<comment type="caution">
    <text evidence="5">The sequence shown here is derived from an EMBL/GenBank/DDBJ whole genome shotgun (WGS) entry which is preliminary data.</text>
</comment>
<evidence type="ECO:0000313" key="6">
    <source>
        <dbReference type="Proteomes" id="UP000323632"/>
    </source>
</evidence>
<feature type="domain" description="Tc toxin complex TcA C-terminal TcB-binding" evidence="2">
    <location>
        <begin position="2784"/>
        <end position="3064"/>
    </location>
</feature>
<feature type="domain" description="ABC toxin N-terminal" evidence="4">
    <location>
        <begin position="1625"/>
        <end position="1754"/>
    </location>
</feature>
<evidence type="ECO:0000259" key="2">
    <source>
        <dbReference type="Pfam" id="PF18276"/>
    </source>
</evidence>
<accession>A0A5M6CKS0</accession>
<keyword evidence="1" id="KW-0175">Coiled coil</keyword>
<reference evidence="5 6" key="1">
    <citation type="submission" date="2019-09" db="EMBL/GenBank/DDBJ databases">
        <title>Genome sequence and assembly of Taibaiella sp.</title>
        <authorList>
            <person name="Chhetri G."/>
        </authorList>
    </citation>
    <scope>NUCLEOTIDE SEQUENCE [LARGE SCALE GENOMIC DNA]</scope>
    <source>
        <strain evidence="5 6">KVB11</strain>
    </source>
</reference>
<sequence>MSSELMKKISGQLTDTSNNALGQFPFGITIEFTRELDSDNPGGWIGSAPIKTSGQFDLFTTYDLPVVESVGYKIFKDAQLITEGNVIITNFETEVAIDDATYQELLRPFDSNDDSDENKLVGTVVNLNGFPVSGTITIYKVALSGNTFLGSTMTNDEGYYEFSFTTADSKALKVEFTRTGIDPVNSDTIYNANGLVNVDLIIPVKGSSVISSEFELLFSAVSDYTEDMSQEQLADDNVSKFLAGTTGENEMLVKTLLSAMLFSIQTSVLIEAFYGLMRTTMQSSLEVLINMPTEDLTNALKLAVSLNIIPHYDDSTIQGYVVEIKNSAKQLILSTDSLPANESKGVRILSTAISGAKLSGFLDYYYANDISAPEFWDTLNIQSAVSGITIEEIDKLKAATIYAVLTGNNPAMVNTLVAESLEDIVLKSNIEWSNLITDIKDDTDFVFPDNISGYDTDEEKITNYAENLKNNFTGSYRSLAVKQAVISDTEDNFPELKENLDSFVADNPSFDILRTPSYKIAEIFPSEYVTETFVAEVATIQRLNVIAPSHEAVLAIKQLGANSATDVIQMPKDVYVNAMVTANVMNAATAAVSYTNAINTVVVSQTVALAAYAMVDLSIPSIYPPNPVAEADLRGLFGTLDFCTCSECSSIFSPAAYLVDSLELLRQSNLQSYNQLHARRPDLWDVKLTCKNTNTTLPYIDLANEVLEDMVRVSQTNANPSSNPYNYFIKGYNTGADDNGTDIPGINEKTLDAVPEHIDEITPSAYQKLRTAKYPWTAPYNYFHEQVKEHLNLIDINPYKLPQAFVSKSRWIDSLDIKTACAYLNISGNTETGNFSEEYAIITDTFSTNNLYAYYGLVSSGTIVNPANRSQLINVPNSGTAGALVGNTTIVGVSGNIPFMKRVDILMQQTELTIIDILELLDCYYINPIIAGNRALRIDGDPQTTCDTSKLTVTGLTENHLKSIHRFIRLQRKTGWNKYELDQAFTTLGVNANSTITHEIIIAVAQIKRLTDILKCNLLDVLPFWGDFGHLPYSKYTDADIPQQLLLTQYEQMFRDPAVIDQITDYPFPVNEEMIEWRDETLLPMPATGVDSIKYMLGALQISEKDFDTLFAFYNADNNLNTIFQTISGNFKFSYSNVLRLYKEFTLCRLLKLSVKNWCIFRSWIANLDNNNPFISVNISSPVLLDEVFAFLDKVNILKGSVLSSEVLHYVFEDTFISDAGKEATRKTLFNQAQNLRAALSKLTINILDEGGNVDSKTLQSKLEKIVDAEDADFLVNVIGNITEFDLESAPYNFSSADETRFEGLLPSDLSPGLSTIVTALISGSFSTQPTSAIINQRLLDINSIYNDVYIDTVLKPQIRSSLSVANKIDLDITTSLLSAINESYPILLQQDFIDSTGDINPSVTVQANALKVIEKISKAASIVLAYKLSLEEAAILLNYKEELSIPDIVNLPVGMAWAGTSSGTSDYQHCTNLIDWMDVRKKINPSPTGIFQLLKSVLELDGSATNNEKKETWVNAFALAVQIGISDLEVLVGNYNNASNLGILTDFNFTGTSDPAYLIPANYKKILDCFDMQSELEVNMQTCNDMAEAVCVSETQTEADVVVQAIKSRFGSTDWLDQIKPASDRLRIGRRDAMVAYLLAYPPNKYRNEWITANDIFETLLIDTQMMPIVKTSRIKQAISTVQLFVDRCLLNEEKILNGTDYIMLTAETQTQWNLWRKWYRIWEANRRIFVYPENWIEPELRDDKSPFFKDVEKFIKQNEVNADTMAEAYRNYLENLEEVSHMDIVGYYAEKVTNDYVVHVWGRTKSDPHIYYYRKRVQNIWTAWEKMDTQVDGDNFVAVKWRGRLRLYWLNVVQKTAQRRQPRLNPGKEAAATPERYLEIKLCWTELNNGKWQAKKVGKEWIDTLTKSGELPWAPTEISGLLYNSVVLSQWMVDNSRLYTPQTLDDSLNNYISSLIPYCKTNADGDLEIAVLGRRRYVKLKSFSDQKMMDYRNQFPGYLSAANNDSVLAWDRFTDDGRLNDTENRFNQFYFNGGYEYEQLSAGVFTVKQNKVLAKSSRSNIASTYSNFMAGNTYFASESQYRYNKPKAEGYTHTDSYKLLKQAPAFPNAPVADKMVVLSGMGTSVSFPRFFYNDYNSSFFVERTSGGFDYLTLSLSSSGGSTPLGRGTEVEVSNANFQNDYSTALLGNVSYQSRNGVASRYTSSPVDSISENVTSVAAVQPKYRFYAFNYYKVEDLMRQLDINGAEGLFEWDFIQSMQQDLLDFPTAYQPTANVVQYSPATPANVETYAYPTSKLDFRRDAPTAIYNWELFFHIPLLIANKLMQDQQFDEALKWFHYIFNPTNQSGTPHGNGRERFWQFLPFYKESIAGIRSIEQIMEGTDLANAVNQWAADPFKPHLVARTRTSAYMRTVVMKYLDNLINWGDQLFRRDTMESINEATLLYILAAQILGKPPVSVPRRFASTPMSYAQLILNPMNAFSNAAVQVQTIMAPTGMNANVTLPAGSGGGAPMRYFAIPPNSKLLSYWDLVADRLFKIRNSQNIDGVERQLALFEPPIDPALLVRAAAAGVSLSDAVNELFAPLPQYRFTVLQQKASEMVQEVKGLGGSLLSAIEKKDAEQIALLRSSQEMNVMDKMREIKQMQLQEAQTQISVLQDQFDSTTIRRDYYTGLVENGLNEQEQSQLDSIKLSIPLKVAEGVARTSASVAYIIPEIKLGGPFTLGTTLGGSNLGNVANAAASAIGIASIVNDIKGSMAGIKGGYERRKADWDLQLKLANMELKQIEKQLVAAEIRASIAGKETEIQELQFNNAIDMDAAMHDKYSNEELYDWMIGEVSLTYFNCYKLAFDLAKRAERCYNFELGINTSFIQFGYWNSLKKGLLAGEGLSYDLKRMDASYLDVNKRQHELTKNISLAMLDPDQLLKLRSGEKAYIDIPEWLFDMDYPGHYFRRIKAVSISIPCVAGPYSTVSAKLTLNSSRYRDIAIVSGDYGSESNYSIIAGGGQSIATSTAQNDSGMFEMNFRDERYLPFEGAGVISNWVLELPSQYASFDRSSISDVIIHIHYTAKYDGKLATTANDALDEFVSDTTTDVPLVRYFSLKHEFSNEWYKAFENGTANDKAFNLTLLRSQFPEYAKGKEINVSGISFKAIGKSSNYELTPDTDSFSILENDLSNDLTINLTDSDPIHECDLEDIYFLLHYSLTNP</sequence>
<proteinExistence type="predicted"/>
<dbReference type="Pfam" id="PF20220">
    <property type="entry name" value="ABC_toxin_N"/>
    <property type="match status" value="1"/>
</dbReference>
<dbReference type="RefSeq" id="WP_150033475.1">
    <property type="nucleotide sequence ID" value="NZ_VWSH01000003.1"/>
</dbReference>
<evidence type="ECO:0008006" key="7">
    <source>
        <dbReference type="Google" id="ProtNLM"/>
    </source>
</evidence>
<name>A0A5M6CKS0_9BACT</name>
<evidence type="ECO:0000313" key="5">
    <source>
        <dbReference type="EMBL" id="KAA5533729.1"/>
    </source>
</evidence>
<evidence type="ECO:0000259" key="3">
    <source>
        <dbReference type="Pfam" id="PF18413"/>
    </source>
</evidence>
<dbReference type="EMBL" id="VWSH01000003">
    <property type="protein sequence ID" value="KAA5533729.1"/>
    <property type="molecule type" value="Genomic_DNA"/>
</dbReference>
<dbReference type="Pfam" id="PF18276">
    <property type="entry name" value="TcA_TcB_BD"/>
    <property type="match status" value="1"/>
</dbReference>
<dbReference type="InterPro" id="IPR040840">
    <property type="entry name" value="TcA_TcB_BD"/>
</dbReference>
<feature type="coiled-coil region" evidence="1">
    <location>
        <begin position="2765"/>
        <end position="2799"/>
    </location>
</feature>